<keyword evidence="1" id="KW-0472">Membrane</keyword>
<proteinExistence type="predicted"/>
<keyword evidence="1" id="KW-0812">Transmembrane</keyword>
<gene>
    <name evidence="2" type="ORF">G5714_015246</name>
</gene>
<reference evidence="2 3" key="1">
    <citation type="submission" date="2020-04" db="EMBL/GenBank/DDBJ databases">
        <title>Chromosome-level genome assembly of a cyprinid fish Onychostoma macrolepis by integration of Nanopore Sequencing, Bionano and Hi-C technology.</title>
        <authorList>
            <person name="Wang D."/>
        </authorList>
    </citation>
    <scope>NUCLEOTIDE SEQUENCE [LARGE SCALE GENOMIC DNA]</scope>
    <source>
        <strain evidence="2">SWU-2019</strain>
        <tissue evidence="2">Muscle</tissue>
    </source>
</reference>
<evidence type="ECO:0000313" key="3">
    <source>
        <dbReference type="Proteomes" id="UP000579812"/>
    </source>
</evidence>
<dbReference type="Proteomes" id="UP000579812">
    <property type="component" value="Unassembled WGS sequence"/>
</dbReference>
<sequence length="174" mass="19386">MSDGKPLYVFTNVTSGFRGCVEYIKFNGHLLSYNGYNEIVDANSSPPVFQTFCVSPNHCVLTPCLKDSCLSEPCWNDSDCGSSSKDDYWCICLYNVSSCGSCSSDVVHSEACSQTQESKVPVWIVAVILPIVLILLILVLCIILRRQDKLCDGEKRSQIYLMPPSKPRITWDLV</sequence>
<evidence type="ECO:0000313" key="2">
    <source>
        <dbReference type="EMBL" id="KAF4104259.1"/>
    </source>
</evidence>
<name>A0A7J6CAD8_9TELE</name>
<keyword evidence="1" id="KW-1133">Transmembrane helix</keyword>
<accession>A0A7J6CAD8</accession>
<feature type="transmembrane region" description="Helical" evidence="1">
    <location>
        <begin position="122"/>
        <end position="144"/>
    </location>
</feature>
<organism evidence="2 3">
    <name type="scientific">Onychostoma macrolepis</name>
    <dbReference type="NCBI Taxonomy" id="369639"/>
    <lineage>
        <taxon>Eukaryota</taxon>
        <taxon>Metazoa</taxon>
        <taxon>Chordata</taxon>
        <taxon>Craniata</taxon>
        <taxon>Vertebrata</taxon>
        <taxon>Euteleostomi</taxon>
        <taxon>Actinopterygii</taxon>
        <taxon>Neopterygii</taxon>
        <taxon>Teleostei</taxon>
        <taxon>Ostariophysi</taxon>
        <taxon>Cypriniformes</taxon>
        <taxon>Cyprinidae</taxon>
        <taxon>Acrossocheilinae</taxon>
        <taxon>Onychostoma</taxon>
    </lineage>
</organism>
<keyword evidence="3" id="KW-1185">Reference proteome</keyword>
<protein>
    <submittedName>
        <fullName evidence="2">Uncharacterized protein</fullName>
    </submittedName>
</protein>
<comment type="caution">
    <text evidence="2">The sequence shown here is derived from an EMBL/GenBank/DDBJ whole genome shotgun (WGS) entry which is preliminary data.</text>
</comment>
<evidence type="ECO:0000256" key="1">
    <source>
        <dbReference type="SAM" id="Phobius"/>
    </source>
</evidence>
<dbReference type="EMBL" id="JAAMOB010000015">
    <property type="protein sequence ID" value="KAF4104259.1"/>
    <property type="molecule type" value="Genomic_DNA"/>
</dbReference>
<dbReference type="AlphaFoldDB" id="A0A7J6CAD8"/>